<keyword evidence="2" id="KW-1185">Reference proteome</keyword>
<protein>
    <submittedName>
        <fullName evidence="1">Uncharacterized protein</fullName>
    </submittedName>
</protein>
<dbReference type="AlphaFoldDB" id="A0A392T992"/>
<dbReference type="Proteomes" id="UP000265520">
    <property type="component" value="Unassembled WGS sequence"/>
</dbReference>
<accession>A0A392T992</accession>
<reference evidence="1 2" key="1">
    <citation type="journal article" date="2018" name="Front. Plant Sci.">
        <title>Red Clover (Trifolium pratense) and Zigzag Clover (T. medium) - A Picture of Genomic Similarities and Differences.</title>
        <authorList>
            <person name="Dluhosova J."/>
            <person name="Istvanek J."/>
            <person name="Nedelnik J."/>
            <person name="Repkova J."/>
        </authorList>
    </citation>
    <scope>NUCLEOTIDE SEQUENCE [LARGE SCALE GENOMIC DNA]</scope>
    <source>
        <strain evidence="2">cv. 10/8</strain>
        <tissue evidence="1">Leaf</tissue>
    </source>
</reference>
<sequence>WKNPALGRLAAICVQPRAQAKLGGHVLALPAAPSAGQAAPCADTIHRVDFY</sequence>
<name>A0A392T992_9FABA</name>
<dbReference type="EMBL" id="LXQA010528251">
    <property type="protein sequence ID" value="MCI57392.1"/>
    <property type="molecule type" value="Genomic_DNA"/>
</dbReference>
<comment type="caution">
    <text evidence="1">The sequence shown here is derived from an EMBL/GenBank/DDBJ whole genome shotgun (WGS) entry which is preliminary data.</text>
</comment>
<proteinExistence type="predicted"/>
<evidence type="ECO:0000313" key="2">
    <source>
        <dbReference type="Proteomes" id="UP000265520"/>
    </source>
</evidence>
<organism evidence="1 2">
    <name type="scientific">Trifolium medium</name>
    <dbReference type="NCBI Taxonomy" id="97028"/>
    <lineage>
        <taxon>Eukaryota</taxon>
        <taxon>Viridiplantae</taxon>
        <taxon>Streptophyta</taxon>
        <taxon>Embryophyta</taxon>
        <taxon>Tracheophyta</taxon>
        <taxon>Spermatophyta</taxon>
        <taxon>Magnoliopsida</taxon>
        <taxon>eudicotyledons</taxon>
        <taxon>Gunneridae</taxon>
        <taxon>Pentapetalae</taxon>
        <taxon>rosids</taxon>
        <taxon>fabids</taxon>
        <taxon>Fabales</taxon>
        <taxon>Fabaceae</taxon>
        <taxon>Papilionoideae</taxon>
        <taxon>50 kb inversion clade</taxon>
        <taxon>NPAAA clade</taxon>
        <taxon>Hologalegina</taxon>
        <taxon>IRL clade</taxon>
        <taxon>Trifolieae</taxon>
        <taxon>Trifolium</taxon>
    </lineage>
</organism>
<feature type="non-terminal residue" evidence="1">
    <location>
        <position position="1"/>
    </location>
</feature>
<evidence type="ECO:0000313" key="1">
    <source>
        <dbReference type="EMBL" id="MCI57392.1"/>
    </source>
</evidence>